<organism evidence="2 3">
    <name type="scientific">Edhazardia aedis (strain USNM 41457)</name>
    <name type="common">Microsporidian parasite</name>
    <dbReference type="NCBI Taxonomy" id="1003232"/>
    <lineage>
        <taxon>Eukaryota</taxon>
        <taxon>Fungi</taxon>
        <taxon>Fungi incertae sedis</taxon>
        <taxon>Microsporidia</taxon>
        <taxon>Edhazardia</taxon>
    </lineage>
</organism>
<reference evidence="2 3" key="1">
    <citation type="submission" date="2011-08" db="EMBL/GenBank/DDBJ databases">
        <authorList>
            <person name="Liu Z.J."/>
            <person name="Shi F.L."/>
            <person name="Lu J.Q."/>
            <person name="Li M."/>
            <person name="Wang Z.L."/>
        </authorList>
    </citation>
    <scope>NUCLEOTIDE SEQUENCE [LARGE SCALE GENOMIC DNA]</scope>
    <source>
        <strain evidence="2 3">USNM 41457</strain>
    </source>
</reference>
<feature type="transmembrane region" description="Helical" evidence="1">
    <location>
        <begin position="50"/>
        <end position="74"/>
    </location>
</feature>
<reference evidence="3" key="2">
    <citation type="submission" date="2015-07" db="EMBL/GenBank/DDBJ databases">
        <title>Contrasting host-pathogen interactions and genome evolution in two generalist and specialist microsporidian pathogens of mosquitoes.</title>
        <authorList>
            <consortium name="The Broad Institute Genomics Platform"/>
            <consortium name="The Broad Institute Genome Sequencing Center for Infectious Disease"/>
            <person name="Cuomo C.A."/>
            <person name="Sanscrainte N.D."/>
            <person name="Goldberg J.M."/>
            <person name="Heiman D."/>
            <person name="Young S."/>
            <person name="Zeng Q."/>
            <person name="Becnel J.J."/>
            <person name="Birren B.W."/>
        </authorList>
    </citation>
    <scope>NUCLEOTIDE SEQUENCE [LARGE SCALE GENOMIC DNA]</scope>
    <source>
        <strain evidence="3">USNM 41457</strain>
    </source>
</reference>
<accession>J9DLG0</accession>
<evidence type="ECO:0000313" key="2">
    <source>
        <dbReference type="EMBL" id="EJW02197.1"/>
    </source>
</evidence>
<comment type="caution">
    <text evidence="2">The sequence shown here is derived from an EMBL/GenBank/DDBJ whole genome shotgun (WGS) entry which is preliminary data.</text>
</comment>
<keyword evidence="1" id="KW-1133">Transmembrane helix</keyword>
<feature type="transmembrane region" description="Helical" evidence="1">
    <location>
        <begin position="86"/>
        <end position="103"/>
    </location>
</feature>
<proteinExistence type="predicted"/>
<dbReference type="EMBL" id="AFBI03000084">
    <property type="protein sequence ID" value="EJW02197.1"/>
    <property type="molecule type" value="Genomic_DNA"/>
</dbReference>
<dbReference type="VEuPathDB" id="MicrosporidiaDB:EDEG_03351"/>
<evidence type="ECO:0000256" key="1">
    <source>
        <dbReference type="SAM" id="Phobius"/>
    </source>
</evidence>
<feature type="transmembrane region" description="Helical" evidence="1">
    <location>
        <begin position="144"/>
        <end position="163"/>
    </location>
</feature>
<dbReference type="HOGENOM" id="CLU_1377789_0_0_1"/>
<feature type="transmembrane region" description="Helical" evidence="1">
    <location>
        <begin position="175"/>
        <end position="196"/>
    </location>
</feature>
<evidence type="ECO:0000313" key="3">
    <source>
        <dbReference type="Proteomes" id="UP000003163"/>
    </source>
</evidence>
<evidence type="ECO:0008006" key="4">
    <source>
        <dbReference type="Google" id="ProtNLM"/>
    </source>
</evidence>
<feature type="transmembrane region" description="Helical" evidence="1">
    <location>
        <begin position="115"/>
        <end position="138"/>
    </location>
</feature>
<keyword evidence="1" id="KW-0472">Membrane</keyword>
<dbReference type="InParanoid" id="J9DLG0"/>
<sequence length="205" mass="23293">MVRRSASSVLPRQTNEYLSGATDILNNEMQNLKKSFCLEPISMSSLNPSLIYILIFPLFIDLQCLCASFIISLIKGISTLNHKGFIITYFVLLAYIFLCALAYRSFLKSSTLSSYLSYVTVMMYTMIFIPIFLFFYLLLGQLGFVFSFATLLITQYSVSLNFLPEETSMTSKRRFLFAVLSFVLQSIFVSGVFEVIREFSATIAV</sequence>
<dbReference type="OMA" id="GHEWTSR"/>
<protein>
    <recommendedName>
        <fullName evidence="4">Protein YIP</fullName>
    </recommendedName>
</protein>
<keyword evidence="1" id="KW-0812">Transmembrane</keyword>
<keyword evidence="3" id="KW-1185">Reference proteome</keyword>
<dbReference type="Proteomes" id="UP000003163">
    <property type="component" value="Unassembled WGS sequence"/>
</dbReference>
<name>J9DLG0_EDHAE</name>
<dbReference type="AlphaFoldDB" id="J9DLG0"/>
<gene>
    <name evidence="2" type="ORF">EDEG_03351</name>
</gene>